<dbReference type="EMBL" id="BEZZ01000008">
    <property type="protein sequence ID" value="GCC22269.1"/>
    <property type="molecule type" value="Genomic_DNA"/>
</dbReference>
<evidence type="ECO:0000313" key="1">
    <source>
        <dbReference type="EMBL" id="GCC22269.1"/>
    </source>
</evidence>
<organism evidence="1 2">
    <name type="scientific">Chiloscyllium punctatum</name>
    <name type="common">Brownbanded bambooshark</name>
    <name type="synonym">Hemiscyllium punctatum</name>
    <dbReference type="NCBI Taxonomy" id="137246"/>
    <lineage>
        <taxon>Eukaryota</taxon>
        <taxon>Metazoa</taxon>
        <taxon>Chordata</taxon>
        <taxon>Craniata</taxon>
        <taxon>Vertebrata</taxon>
        <taxon>Chondrichthyes</taxon>
        <taxon>Elasmobranchii</taxon>
        <taxon>Galeomorphii</taxon>
        <taxon>Galeoidea</taxon>
        <taxon>Orectolobiformes</taxon>
        <taxon>Hemiscylliidae</taxon>
        <taxon>Chiloscyllium</taxon>
    </lineage>
</organism>
<accession>A0A401RVX8</accession>
<sequence length="85" mass="10091">MTACGAAHVQFVHPRDRRENRAHVQFVHPRDRRENRAHVLFVHLRDRRENRAHVLYRNGVLHPGKHNFNHKILPEPQDQVASLNN</sequence>
<dbReference type="AlphaFoldDB" id="A0A401RVX8"/>
<reference evidence="1 2" key="1">
    <citation type="journal article" date="2018" name="Nat. Ecol. Evol.">
        <title>Shark genomes provide insights into elasmobranch evolution and the origin of vertebrates.</title>
        <authorList>
            <person name="Hara Y"/>
            <person name="Yamaguchi K"/>
            <person name="Onimaru K"/>
            <person name="Kadota M"/>
            <person name="Koyanagi M"/>
            <person name="Keeley SD"/>
            <person name="Tatsumi K"/>
            <person name="Tanaka K"/>
            <person name="Motone F"/>
            <person name="Kageyama Y"/>
            <person name="Nozu R"/>
            <person name="Adachi N"/>
            <person name="Nishimura O"/>
            <person name="Nakagawa R"/>
            <person name="Tanegashima C"/>
            <person name="Kiyatake I"/>
            <person name="Matsumoto R"/>
            <person name="Murakumo K"/>
            <person name="Nishida K"/>
            <person name="Terakita A"/>
            <person name="Kuratani S"/>
            <person name="Sato K"/>
            <person name="Hyodo S Kuraku.S."/>
        </authorList>
    </citation>
    <scope>NUCLEOTIDE SEQUENCE [LARGE SCALE GENOMIC DNA]</scope>
</reference>
<name>A0A401RVX8_CHIPU</name>
<keyword evidence="2" id="KW-1185">Reference proteome</keyword>
<protein>
    <submittedName>
        <fullName evidence="1">Uncharacterized protein</fullName>
    </submittedName>
</protein>
<evidence type="ECO:0000313" key="2">
    <source>
        <dbReference type="Proteomes" id="UP000287033"/>
    </source>
</evidence>
<dbReference type="Proteomes" id="UP000287033">
    <property type="component" value="Unassembled WGS sequence"/>
</dbReference>
<proteinExistence type="predicted"/>
<comment type="caution">
    <text evidence="1">The sequence shown here is derived from an EMBL/GenBank/DDBJ whole genome shotgun (WGS) entry which is preliminary data.</text>
</comment>
<gene>
    <name evidence="1" type="ORF">chiPu_0000655</name>
</gene>